<feature type="compositionally biased region" description="Polar residues" evidence="1">
    <location>
        <begin position="14"/>
        <end position="25"/>
    </location>
</feature>
<reference evidence="2 3" key="2">
    <citation type="submission" date="2017-02" db="EMBL/GenBank/DDBJ databases">
        <title>A genome survey and senescence transcriptome analysis in Lentinula edodes.</title>
        <authorList>
            <person name="Sakamoto Y."/>
            <person name="Nakade K."/>
            <person name="Sato S."/>
            <person name="Yoshida Y."/>
            <person name="Miyazaki K."/>
            <person name="Natsume S."/>
            <person name="Konno N."/>
        </authorList>
    </citation>
    <scope>NUCLEOTIDE SEQUENCE [LARGE SCALE GENOMIC DNA]</scope>
    <source>
        <strain evidence="2 3">NBRC 111202</strain>
    </source>
</reference>
<comment type="caution">
    <text evidence="2">The sequence shown here is derived from an EMBL/GenBank/DDBJ whole genome shotgun (WGS) entry which is preliminary data.</text>
</comment>
<keyword evidence="3" id="KW-1185">Reference proteome</keyword>
<evidence type="ECO:0000313" key="3">
    <source>
        <dbReference type="Proteomes" id="UP000188533"/>
    </source>
</evidence>
<protein>
    <submittedName>
        <fullName evidence="2">Uncharacterized protein</fullName>
    </submittedName>
</protein>
<evidence type="ECO:0000313" key="2">
    <source>
        <dbReference type="EMBL" id="GAW02487.1"/>
    </source>
</evidence>
<sequence>MKRRHSLRQETECGGTQRQEASSVAKNKLQDRSSLTQAFLNTPCTKQHLLRLLLSKSPIIKTHQNSRLSLQVIMSLFIKTPLLVLPVFPRGGAELFHIRKKRYAWYTPLWYAIVWKIRGETQKQELLYTENLNLLHMDTPFQAQRGSAQQETKQARFWNRANLKVEAFARVRSRAPPSRKNQQLCIEDSLL</sequence>
<dbReference type="Proteomes" id="UP000188533">
    <property type="component" value="Unassembled WGS sequence"/>
</dbReference>
<dbReference type="EMBL" id="BDGU01000097">
    <property type="protein sequence ID" value="GAW02487.1"/>
    <property type="molecule type" value="Genomic_DNA"/>
</dbReference>
<feature type="region of interest" description="Disordered" evidence="1">
    <location>
        <begin position="1"/>
        <end position="26"/>
    </location>
</feature>
<evidence type="ECO:0000256" key="1">
    <source>
        <dbReference type="SAM" id="MobiDB-lite"/>
    </source>
</evidence>
<proteinExistence type="predicted"/>
<name>A0A1Q3E5E5_LENED</name>
<gene>
    <name evidence="2" type="ORF">LENED_004145</name>
</gene>
<accession>A0A1Q3E5E5</accession>
<dbReference type="AlphaFoldDB" id="A0A1Q3E5E5"/>
<reference evidence="2 3" key="1">
    <citation type="submission" date="2016-08" db="EMBL/GenBank/DDBJ databases">
        <authorList>
            <consortium name="Lentinula edodes genome sequencing consortium"/>
            <person name="Sakamoto Y."/>
            <person name="Nakade K."/>
            <person name="Sato S."/>
            <person name="Yoshida Y."/>
            <person name="Miyazaki K."/>
            <person name="Natsume S."/>
            <person name="Konno N."/>
        </authorList>
    </citation>
    <scope>NUCLEOTIDE SEQUENCE [LARGE SCALE GENOMIC DNA]</scope>
    <source>
        <strain evidence="2 3">NBRC 111202</strain>
    </source>
</reference>
<organism evidence="2 3">
    <name type="scientific">Lentinula edodes</name>
    <name type="common">Shiitake mushroom</name>
    <name type="synonym">Lentinus edodes</name>
    <dbReference type="NCBI Taxonomy" id="5353"/>
    <lineage>
        <taxon>Eukaryota</taxon>
        <taxon>Fungi</taxon>
        <taxon>Dikarya</taxon>
        <taxon>Basidiomycota</taxon>
        <taxon>Agaricomycotina</taxon>
        <taxon>Agaricomycetes</taxon>
        <taxon>Agaricomycetidae</taxon>
        <taxon>Agaricales</taxon>
        <taxon>Marasmiineae</taxon>
        <taxon>Omphalotaceae</taxon>
        <taxon>Lentinula</taxon>
    </lineage>
</organism>